<organism evidence="5 6">
    <name type="scientific">Lithospermum erythrorhizon</name>
    <name type="common">Purple gromwell</name>
    <name type="synonym">Lithospermum officinale var. erythrorhizon</name>
    <dbReference type="NCBI Taxonomy" id="34254"/>
    <lineage>
        <taxon>Eukaryota</taxon>
        <taxon>Viridiplantae</taxon>
        <taxon>Streptophyta</taxon>
        <taxon>Embryophyta</taxon>
        <taxon>Tracheophyta</taxon>
        <taxon>Spermatophyta</taxon>
        <taxon>Magnoliopsida</taxon>
        <taxon>eudicotyledons</taxon>
        <taxon>Gunneridae</taxon>
        <taxon>Pentapetalae</taxon>
        <taxon>asterids</taxon>
        <taxon>lamiids</taxon>
        <taxon>Boraginales</taxon>
        <taxon>Boraginaceae</taxon>
        <taxon>Boraginoideae</taxon>
        <taxon>Lithospermeae</taxon>
        <taxon>Lithospermum</taxon>
    </lineage>
</organism>
<dbReference type="GO" id="GO:0000166">
    <property type="term" value="F:nucleotide binding"/>
    <property type="evidence" value="ECO:0007669"/>
    <property type="project" value="UniProtKB-KW"/>
</dbReference>
<keyword evidence="6" id="KW-1185">Reference proteome</keyword>
<dbReference type="EMBL" id="BAABME010005232">
    <property type="protein sequence ID" value="GAA0165037.1"/>
    <property type="molecule type" value="Genomic_DNA"/>
</dbReference>
<dbReference type="Pfam" id="PF18052">
    <property type="entry name" value="Rx_N"/>
    <property type="match status" value="1"/>
</dbReference>
<evidence type="ECO:0000313" key="6">
    <source>
        <dbReference type="Proteomes" id="UP001454036"/>
    </source>
</evidence>
<protein>
    <recommendedName>
        <fullName evidence="4">Disease resistance N-terminal domain-containing protein</fullName>
    </recommendedName>
</protein>
<dbReference type="PANTHER" id="PTHR19338">
    <property type="entry name" value="TRANSLOCASE OF INNER MITOCHONDRIAL MEMBRANE 13 HOMOLOG"/>
    <property type="match status" value="1"/>
</dbReference>
<evidence type="ECO:0000256" key="2">
    <source>
        <dbReference type="ARBA" id="ARBA00022741"/>
    </source>
</evidence>
<comment type="caution">
    <text evidence="5">The sequence shown here is derived from an EMBL/GenBank/DDBJ whole genome shotgun (WGS) entry which is preliminary data.</text>
</comment>
<keyword evidence="1" id="KW-0677">Repeat</keyword>
<dbReference type="AlphaFoldDB" id="A0AAV3QLT9"/>
<name>A0AAV3QLT9_LITER</name>
<dbReference type="Proteomes" id="UP001454036">
    <property type="component" value="Unassembled WGS sequence"/>
</dbReference>
<dbReference type="GO" id="GO:0006952">
    <property type="term" value="P:defense response"/>
    <property type="evidence" value="ECO:0007669"/>
    <property type="project" value="UniProtKB-KW"/>
</dbReference>
<dbReference type="InterPro" id="IPR041118">
    <property type="entry name" value="Rx_N"/>
</dbReference>
<evidence type="ECO:0000313" key="5">
    <source>
        <dbReference type="EMBL" id="GAA0165037.1"/>
    </source>
</evidence>
<evidence type="ECO:0000256" key="1">
    <source>
        <dbReference type="ARBA" id="ARBA00022737"/>
    </source>
</evidence>
<evidence type="ECO:0000256" key="3">
    <source>
        <dbReference type="ARBA" id="ARBA00022821"/>
    </source>
</evidence>
<reference evidence="5 6" key="1">
    <citation type="submission" date="2024-01" db="EMBL/GenBank/DDBJ databases">
        <title>The complete chloroplast genome sequence of Lithospermum erythrorhizon: insights into the phylogenetic relationship among Boraginaceae species and the maternal lineages of purple gromwells.</title>
        <authorList>
            <person name="Okada T."/>
            <person name="Watanabe K."/>
        </authorList>
    </citation>
    <scope>NUCLEOTIDE SEQUENCE [LARGE SCALE GENOMIC DNA]</scope>
</reference>
<accession>A0AAV3QLT9</accession>
<dbReference type="PANTHER" id="PTHR19338:SF0">
    <property type="entry name" value="MITOCHONDRIAL IMPORT INNER MEMBRANE TRANSLOCASE SUBUNIT TIM13"/>
    <property type="match status" value="1"/>
</dbReference>
<feature type="domain" description="Disease resistance N-terminal" evidence="4">
    <location>
        <begin position="1"/>
        <end position="48"/>
    </location>
</feature>
<gene>
    <name evidence="5" type="ORF">LIER_20537</name>
</gene>
<proteinExistence type="predicted"/>
<evidence type="ECO:0000259" key="4">
    <source>
        <dbReference type="Pfam" id="PF18052"/>
    </source>
</evidence>
<dbReference type="Gene3D" id="1.20.5.4130">
    <property type="match status" value="1"/>
</dbReference>
<keyword evidence="3" id="KW-0611">Plant defense</keyword>
<sequence>MMDFLKGADMLVQDHPGVRSWVDQVGDVACDVEDVLDEFVMRCSYHARSTRIHEIRNRISDISETHERYNSILSSFMIREITVSESFKDAIKRLFKEERQQLPQELAPMDINSLKSVVKDFLQTKKCIVVFDYH</sequence>
<keyword evidence="2" id="KW-0547">Nucleotide-binding</keyword>